<comment type="catalytic activity">
    <reaction evidence="7">
        <text>L-dopachrome = 5,6-dihydroxyindole-2-carboxylate</text>
        <dbReference type="Rhea" id="RHEA:13041"/>
        <dbReference type="ChEBI" id="CHEBI:16875"/>
        <dbReference type="ChEBI" id="CHEBI:57509"/>
        <dbReference type="EC" id="5.3.3.12"/>
    </reaction>
</comment>
<evidence type="ECO:0000256" key="12">
    <source>
        <dbReference type="ARBA" id="ARBA00042730"/>
    </source>
</evidence>
<evidence type="ECO:0000256" key="10">
    <source>
        <dbReference type="ARBA" id="ARBA00041631"/>
    </source>
</evidence>
<evidence type="ECO:0000256" key="8">
    <source>
        <dbReference type="ARBA" id="ARBA00038932"/>
    </source>
</evidence>
<dbReference type="STRING" id="135651.G0NRG9"/>
<dbReference type="PANTHER" id="PTHR11954">
    <property type="entry name" value="D-DOPACHROME DECARBOXYLASE"/>
    <property type="match status" value="1"/>
</dbReference>
<evidence type="ECO:0000256" key="2">
    <source>
        <dbReference type="ARBA" id="ARBA00005851"/>
    </source>
</evidence>
<dbReference type="Gene3D" id="3.30.429.10">
    <property type="entry name" value="Macrophage Migration Inhibitory Factor"/>
    <property type="match status" value="1"/>
</dbReference>
<evidence type="ECO:0000313" key="13">
    <source>
        <dbReference type="EMBL" id="EGT36226.1"/>
    </source>
</evidence>
<comment type="similarity">
    <text evidence="2">Belongs to the MIF family.</text>
</comment>
<name>G0NRG9_CAEBE</name>
<dbReference type="GO" id="GO:0005125">
    <property type="term" value="F:cytokine activity"/>
    <property type="evidence" value="ECO:0007669"/>
    <property type="project" value="UniProtKB-KW"/>
</dbReference>
<reference evidence="14" key="1">
    <citation type="submission" date="2011-07" db="EMBL/GenBank/DDBJ databases">
        <authorList>
            <consortium name="Caenorhabditis brenneri Sequencing and Analysis Consortium"/>
            <person name="Wilson R.K."/>
        </authorList>
    </citation>
    <scope>NUCLEOTIDE SEQUENCE [LARGE SCALE GENOMIC DNA]</scope>
    <source>
        <strain evidence="14">PB2801</strain>
    </source>
</reference>
<dbReference type="EC" id="5.3.3.12" evidence="8"/>
<dbReference type="GO" id="GO:0005615">
    <property type="term" value="C:extracellular space"/>
    <property type="evidence" value="ECO:0007669"/>
    <property type="project" value="UniProtKB-KW"/>
</dbReference>
<keyword evidence="14" id="KW-1185">Reference proteome</keyword>
<dbReference type="AlphaFoldDB" id="G0NRG9"/>
<evidence type="ECO:0000313" key="14">
    <source>
        <dbReference type="Proteomes" id="UP000008068"/>
    </source>
</evidence>
<dbReference type="Pfam" id="PF01187">
    <property type="entry name" value="MIF"/>
    <property type="match status" value="1"/>
</dbReference>
<dbReference type="FunCoup" id="G0NRG9">
    <property type="interactions" value="345"/>
</dbReference>
<dbReference type="PANTHER" id="PTHR11954:SF6">
    <property type="entry name" value="MACROPHAGE MIGRATION INHIBITORY FACTOR"/>
    <property type="match status" value="1"/>
</dbReference>
<dbReference type="HOGENOM" id="CLU_129906_1_1_1"/>
<dbReference type="EC" id="5.3.2.1" evidence="9"/>
<evidence type="ECO:0000256" key="4">
    <source>
        <dbReference type="ARBA" id="ARBA00022525"/>
    </source>
</evidence>
<evidence type="ECO:0000256" key="7">
    <source>
        <dbReference type="ARBA" id="ARBA00036823"/>
    </source>
</evidence>
<dbReference type="OrthoDB" id="255819at2759"/>
<keyword evidence="3" id="KW-0202">Cytokine</keyword>
<sequence>MPVFTLNVNVSLSAEKKTELLKELSTVIGKLLGKPEMYMCIHVNADQAISFAGTTEPAGFAVLKSIGGVGSSAQNNKISAAVFPIIEKHLGIPGNRLYIEFFNLGAADIAFNGQTFA</sequence>
<dbReference type="eggNOG" id="KOG1759">
    <property type="taxonomic scope" value="Eukaryota"/>
</dbReference>
<protein>
    <recommendedName>
        <fullName evidence="12">L-dopachrome isomerase</fullName>
        <ecNumber evidence="9">5.3.2.1</ecNumber>
        <ecNumber evidence="8">5.3.3.12</ecNumber>
    </recommendedName>
    <alternativeName>
        <fullName evidence="10">L-dopachrome tautomerase</fullName>
    </alternativeName>
    <alternativeName>
        <fullName evidence="11">Phenylpyruvate tautomerase</fullName>
    </alternativeName>
</protein>
<evidence type="ECO:0000256" key="3">
    <source>
        <dbReference type="ARBA" id="ARBA00022514"/>
    </source>
</evidence>
<evidence type="ECO:0000256" key="6">
    <source>
        <dbReference type="ARBA" id="ARBA00036735"/>
    </source>
</evidence>
<gene>
    <name evidence="13" type="primary">Cbn-mif-1</name>
    <name evidence="13" type="ORF">CAEBREN_19656</name>
</gene>
<keyword evidence="4" id="KW-0964">Secreted</keyword>
<dbReference type="OMA" id="CELITNI"/>
<comment type="subcellular location">
    <subcellularLocation>
        <location evidence="1">Secreted</location>
    </subcellularLocation>
</comment>
<dbReference type="Proteomes" id="UP000008068">
    <property type="component" value="Unassembled WGS sequence"/>
</dbReference>
<dbReference type="InParanoid" id="G0NRG9"/>
<accession>G0NRG9</accession>
<comment type="catalytic activity">
    <reaction evidence="6">
        <text>3-phenylpyruvate = enol-phenylpyruvate</text>
        <dbReference type="Rhea" id="RHEA:17097"/>
        <dbReference type="ChEBI" id="CHEBI:16815"/>
        <dbReference type="ChEBI" id="CHEBI:18005"/>
        <dbReference type="EC" id="5.3.2.1"/>
    </reaction>
</comment>
<organism evidence="14">
    <name type="scientific">Caenorhabditis brenneri</name>
    <name type="common">Nematode worm</name>
    <dbReference type="NCBI Taxonomy" id="135651"/>
    <lineage>
        <taxon>Eukaryota</taxon>
        <taxon>Metazoa</taxon>
        <taxon>Ecdysozoa</taxon>
        <taxon>Nematoda</taxon>
        <taxon>Chromadorea</taxon>
        <taxon>Rhabditida</taxon>
        <taxon>Rhabditina</taxon>
        <taxon>Rhabditomorpha</taxon>
        <taxon>Rhabditoidea</taxon>
        <taxon>Rhabditidae</taxon>
        <taxon>Peloderinae</taxon>
        <taxon>Caenorhabditis</taxon>
    </lineage>
</organism>
<dbReference type="GO" id="GO:0050178">
    <property type="term" value="F:phenylpyruvate tautomerase activity"/>
    <property type="evidence" value="ECO:0007669"/>
    <property type="project" value="UniProtKB-EC"/>
</dbReference>
<evidence type="ECO:0000256" key="5">
    <source>
        <dbReference type="ARBA" id="ARBA00023235"/>
    </source>
</evidence>
<proteinExistence type="inferred from homology"/>
<dbReference type="SUPFAM" id="SSF55331">
    <property type="entry name" value="Tautomerase/MIF"/>
    <property type="match status" value="1"/>
</dbReference>
<keyword evidence="5" id="KW-0413">Isomerase</keyword>
<evidence type="ECO:0000256" key="11">
    <source>
        <dbReference type="ARBA" id="ARBA00041912"/>
    </source>
</evidence>
<dbReference type="InterPro" id="IPR014347">
    <property type="entry name" value="Tautomerase/MIF_sf"/>
</dbReference>
<evidence type="ECO:0000256" key="9">
    <source>
        <dbReference type="ARBA" id="ARBA00039086"/>
    </source>
</evidence>
<dbReference type="GO" id="GO:0004167">
    <property type="term" value="F:dopachrome isomerase activity"/>
    <property type="evidence" value="ECO:0007669"/>
    <property type="project" value="UniProtKB-EC"/>
</dbReference>
<dbReference type="InterPro" id="IPR001398">
    <property type="entry name" value="Macrophage_inhib_fac"/>
</dbReference>
<dbReference type="EMBL" id="GL379932">
    <property type="protein sequence ID" value="EGT36226.1"/>
    <property type="molecule type" value="Genomic_DNA"/>
</dbReference>
<evidence type="ECO:0000256" key="1">
    <source>
        <dbReference type="ARBA" id="ARBA00004613"/>
    </source>
</evidence>